<keyword evidence="3" id="KW-1185">Reference proteome</keyword>
<dbReference type="PROSITE" id="PS50853">
    <property type="entry name" value="FN3"/>
    <property type="match status" value="1"/>
</dbReference>
<reference evidence="2" key="1">
    <citation type="submission" date="2021-02" db="EMBL/GenBank/DDBJ databases">
        <authorList>
            <person name="Bekaert M."/>
        </authorList>
    </citation>
    <scope>NUCLEOTIDE SEQUENCE</scope>
    <source>
        <strain evidence="2">IoA-00</strain>
    </source>
</reference>
<proteinExistence type="predicted"/>
<dbReference type="EMBL" id="HG994594">
    <property type="protein sequence ID" value="CAF2860867.1"/>
    <property type="molecule type" value="Genomic_DNA"/>
</dbReference>
<dbReference type="Gene3D" id="2.60.40.10">
    <property type="entry name" value="Immunoglobulins"/>
    <property type="match status" value="2"/>
</dbReference>
<dbReference type="Proteomes" id="UP000675881">
    <property type="component" value="Chromosome 15"/>
</dbReference>
<dbReference type="OrthoDB" id="6495300at2759"/>
<name>A0A7R8CLY9_LEPSM</name>
<dbReference type="InterPro" id="IPR013783">
    <property type="entry name" value="Ig-like_fold"/>
</dbReference>
<dbReference type="InterPro" id="IPR003961">
    <property type="entry name" value="FN3_dom"/>
</dbReference>
<dbReference type="PANTHER" id="PTHR23278:SF19">
    <property type="entry name" value="OBSCURIN"/>
    <property type="match status" value="1"/>
</dbReference>
<evidence type="ECO:0000313" key="3">
    <source>
        <dbReference type="Proteomes" id="UP000675881"/>
    </source>
</evidence>
<dbReference type="PANTHER" id="PTHR23278">
    <property type="entry name" value="SIDESTEP PROTEIN"/>
    <property type="match status" value="1"/>
</dbReference>
<dbReference type="AlphaFoldDB" id="A0A7R8CLY9"/>
<gene>
    <name evidence="2" type="ORF">LSAA_5833</name>
</gene>
<dbReference type="SUPFAM" id="SSF49265">
    <property type="entry name" value="Fibronectin type III"/>
    <property type="match status" value="1"/>
</dbReference>
<dbReference type="InterPro" id="IPR036116">
    <property type="entry name" value="FN3_sf"/>
</dbReference>
<evidence type="ECO:0000256" key="1">
    <source>
        <dbReference type="SAM" id="MobiDB-lite"/>
    </source>
</evidence>
<organism evidence="2 3">
    <name type="scientific">Lepeophtheirus salmonis</name>
    <name type="common">Salmon louse</name>
    <name type="synonym">Caligus salmonis</name>
    <dbReference type="NCBI Taxonomy" id="72036"/>
    <lineage>
        <taxon>Eukaryota</taxon>
        <taxon>Metazoa</taxon>
        <taxon>Ecdysozoa</taxon>
        <taxon>Arthropoda</taxon>
        <taxon>Crustacea</taxon>
        <taxon>Multicrustacea</taxon>
        <taxon>Hexanauplia</taxon>
        <taxon>Copepoda</taxon>
        <taxon>Siphonostomatoida</taxon>
        <taxon>Caligidae</taxon>
        <taxon>Lepeophtheirus</taxon>
    </lineage>
</organism>
<evidence type="ECO:0000313" key="2">
    <source>
        <dbReference type="EMBL" id="CAF2860867.1"/>
    </source>
</evidence>
<dbReference type="SUPFAM" id="SSF48726">
    <property type="entry name" value="Immunoglobulin"/>
    <property type="match status" value="1"/>
</dbReference>
<feature type="region of interest" description="Disordered" evidence="1">
    <location>
        <begin position="309"/>
        <end position="391"/>
    </location>
</feature>
<sequence>MARSPLQIPKNDKTIFITDDTLILKTVDESKSGVYSCEAENQIGKSASKPLILNVKSSPVCSTDPSITSVALHDRTRLWTTGRLHALRLMSWGPRRLLCIYHIRPAGKPEGLKKTVQCYQTQESLTVLCSPGFDGGMDQKFILEIYDSRTRLIISNVTNSKPVFYIHGLSSGTEYYVEIYAVNSKGKSIKTHFETFTLQPAEKQLAATTTDLHPITQCASSPSLESLSQRFSLRSSGLACAITPRQLSIWMISIPRFFHPSAVGKVPPNDCRYAELSFNHDPKEVEDQRRHLLSGKDGGVVYAKIDPNMQRQQQQQRRKHPLIHSHNCPLKNNYSSATLPHRSLPSASPLHLHTNLTDLPRSKDSIPLSEYQQQSPTHHPSGGAPERSFTIQSDRGNESVPLIQMVSPLQILPPPGYENPTTPDSWKEQLLKSTSLKSGTNGPLKATKVNPPTVPLLDESQTIL</sequence>
<dbReference type="CDD" id="cd00063">
    <property type="entry name" value="FN3"/>
    <property type="match status" value="1"/>
</dbReference>
<protein>
    <submittedName>
        <fullName evidence="2">(salmon louse) hypothetical protein</fullName>
    </submittedName>
</protein>
<accession>A0A7R8CLY9</accession>
<dbReference type="InterPro" id="IPR036179">
    <property type="entry name" value="Ig-like_dom_sf"/>
</dbReference>